<evidence type="ECO:0000313" key="2">
    <source>
        <dbReference type="Proteomes" id="UP000237344"/>
    </source>
</evidence>
<dbReference type="OrthoDB" id="7225292at2"/>
<name>A0A2S3W3Z4_9PROT</name>
<keyword evidence="2" id="KW-1185">Reference proteome</keyword>
<evidence type="ECO:0000313" key="1">
    <source>
        <dbReference type="EMBL" id="POF63605.1"/>
    </source>
</evidence>
<dbReference type="RefSeq" id="WP_110094456.1">
    <property type="nucleotide sequence ID" value="NZ_NKUE01000013.1"/>
</dbReference>
<sequence>MKQGSFPAKFALPFASGAGAAYIRAIPQASQVGVTAGAASLADGFPPVTFDPVSAGGTPPSGADMNGILNWVTSVLQAYQSGYLGAWDSTFATAIGGYPMNAIVSGVAAGTYYVSTTDDNMTTPGAAGAAWQSLFAGLQVALGFTPVQQGGGTQQGGNKIYLGWGQGTYAGRLAYQVDGTDKGPLANHSDVTDEVTRATTAENTLSAFLVGEISRAQQAEGVLSNSLTGEIARAEAAEARLVSGVGDPTQSDAQVTVLAYRPSWGTAFISYDGGILIFASQPQLQATNANLAAESTARANEVAALTANFANYVPLTGNVTIGGAIDFSGTVGFNYNVPNGGWTKYYYGGGNAYSFALQEDGNAVFYDASGNAMFSVGGSPGAIDLQLPVSGNVRSGTVSGGTFSVINGVMRLAFTVNTTTATPTITFPIAFASAPSVVAMLANTNTTGGVSAWCNLHSAPTATGVTLFTRSAAGGVDYDAYGLVQVIAEGPV</sequence>
<proteinExistence type="predicted"/>
<accession>A0A2S3W3Z4</accession>
<reference evidence="1 2" key="1">
    <citation type="submission" date="2018-01" db="EMBL/GenBank/DDBJ databases">
        <title>Draft Genome Sequence of Komagataeibacter maltaceti LMG 1529, a Vinegar Producing Acetic Acid Bacterium Isolated from Malt Vinegar Brewery Acetifiers.</title>
        <authorList>
            <person name="Zhang Q."/>
            <person name="Hollensteiner J."/>
            <person name="Poehlein A."/>
            <person name="Daniel R."/>
        </authorList>
    </citation>
    <scope>NUCLEOTIDE SEQUENCE [LARGE SCALE GENOMIC DNA]</scope>
    <source>
        <strain evidence="1 2">LMG 1529</strain>
    </source>
</reference>
<organism evidence="1 2">
    <name type="scientific">Novacetimonas maltaceti</name>
    <dbReference type="NCBI Taxonomy" id="1203393"/>
    <lineage>
        <taxon>Bacteria</taxon>
        <taxon>Pseudomonadati</taxon>
        <taxon>Pseudomonadota</taxon>
        <taxon>Alphaproteobacteria</taxon>
        <taxon>Acetobacterales</taxon>
        <taxon>Acetobacteraceae</taxon>
        <taxon>Novacetimonas</taxon>
    </lineage>
</organism>
<dbReference type="AlphaFoldDB" id="A0A2S3W3Z4"/>
<dbReference type="EMBL" id="POTC01000006">
    <property type="protein sequence ID" value="POF63605.1"/>
    <property type="molecule type" value="Genomic_DNA"/>
</dbReference>
<gene>
    <name evidence="1" type="ORF">KMAL_07850</name>
</gene>
<comment type="caution">
    <text evidence="1">The sequence shown here is derived from an EMBL/GenBank/DDBJ whole genome shotgun (WGS) entry which is preliminary data.</text>
</comment>
<protein>
    <recommendedName>
        <fullName evidence="3">Tail fiber protein</fullName>
    </recommendedName>
</protein>
<dbReference type="Proteomes" id="UP000237344">
    <property type="component" value="Unassembled WGS sequence"/>
</dbReference>
<evidence type="ECO:0008006" key="3">
    <source>
        <dbReference type="Google" id="ProtNLM"/>
    </source>
</evidence>